<dbReference type="EMBL" id="CP097649">
    <property type="protein sequence ID" value="URI16306.1"/>
    <property type="molecule type" value="Genomic_DNA"/>
</dbReference>
<gene>
    <name evidence="2" type="ORF">M8231_04795</name>
</gene>
<dbReference type="Gene3D" id="3.40.50.150">
    <property type="entry name" value="Vaccinia Virus protein VP39"/>
    <property type="match status" value="1"/>
</dbReference>
<keyword evidence="3" id="KW-1185">Reference proteome</keyword>
<dbReference type="InterPro" id="IPR029063">
    <property type="entry name" value="SAM-dependent_MTases_sf"/>
</dbReference>
<dbReference type="Pfam" id="PF13649">
    <property type="entry name" value="Methyltransf_25"/>
    <property type="match status" value="1"/>
</dbReference>
<keyword evidence="2" id="KW-0489">Methyltransferase</keyword>
<reference evidence="2" key="1">
    <citation type="submission" date="2022-05" db="EMBL/GenBank/DDBJ databases">
        <title>Brevundimonas albigilva TT17 genome sequence.</title>
        <authorList>
            <person name="Lee K."/>
            <person name="Son H."/>
        </authorList>
    </citation>
    <scope>NUCLEOTIDE SEQUENCE</scope>
    <source>
        <strain evidence="2">TT17</strain>
    </source>
</reference>
<name>A0ABY4SRF1_9CAUL</name>
<keyword evidence="2" id="KW-0808">Transferase</keyword>
<dbReference type="InterPro" id="IPR041698">
    <property type="entry name" value="Methyltransf_25"/>
</dbReference>
<organism evidence="2 3">
    <name type="scientific">Brevundimonas albigilva</name>
    <dbReference type="NCBI Taxonomy" id="1312364"/>
    <lineage>
        <taxon>Bacteria</taxon>
        <taxon>Pseudomonadati</taxon>
        <taxon>Pseudomonadota</taxon>
        <taxon>Alphaproteobacteria</taxon>
        <taxon>Caulobacterales</taxon>
        <taxon>Caulobacteraceae</taxon>
        <taxon>Brevundimonas</taxon>
    </lineage>
</organism>
<dbReference type="PANTHER" id="PTHR43591">
    <property type="entry name" value="METHYLTRANSFERASE"/>
    <property type="match status" value="1"/>
</dbReference>
<accession>A0ABY4SRF1</accession>
<dbReference type="GO" id="GO:0008168">
    <property type="term" value="F:methyltransferase activity"/>
    <property type="evidence" value="ECO:0007669"/>
    <property type="project" value="UniProtKB-KW"/>
</dbReference>
<dbReference type="RefSeq" id="WP_249750999.1">
    <property type="nucleotide sequence ID" value="NZ_CP097298.1"/>
</dbReference>
<dbReference type="CDD" id="cd02440">
    <property type="entry name" value="AdoMet_MTases"/>
    <property type="match status" value="1"/>
</dbReference>
<feature type="domain" description="Methyltransferase" evidence="1">
    <location>
        <begin position="49"/>
        <end position="143"/>
    </location>
</feature>
<evidence type="ECO:0000313" key="2">
    <source>
        <dbReference type="EMBL" id="URI16306.1"/>
    </source>
</evidence>
<dbReference type="GO" id="GO:0032259">
    <property type="term" value="P:methylation"/>
    <property type="evidence" value="ECO:0007669"/>
    <property type="project" value="UniProtKB-KW"/>
</dbReference>
<protein>
    <submittedName>
        <fullName evidence="2">Methyltransferase domain-containing protein</fullName>
    </submittedName>
</protein>
<evidence type="ECO:0000259" key="1">
    <source>
        <dbReference type="Pfam" id="PF13649"/>
    </source>
</evidence>
<dbReference type="Proteomes" id="UP001055429">
    <property type="component" value="Chromosome"/>
</dbReference>
<sequence>MSAAPARPFDWNGSNGDRWVANQARLDRMLRPFGEALLAAAAPAIGERVLDVGCGAGASAFDCARAVGPSGQVLGLDVSEALVALAERQAATLDLPVRFQLADAATFEPEAAFDCIVSRFGVMFFPEPEAAFANLLQAVGPGGRLVFVCWRAAGENDWTRLPMTAIRDIVPPPPPPDLEAPGPFSFGDAARVERILRQAGWTDIRLTPFDHPILFGEGDTAEDATEDAVDLAVQVGPLSRALADQPEPVRQEALNAVRQAFARKVAPEGVVIDGAAWIVTAQRA</sequence>
<dbReference type="PANTHER" id="PTHR43591:SF24">
    <property type="entry name" value="2-METHOXY-6-POLYPRENYL-1,4-BENZOQUINOL METHYLASE, MITOCHONDRIAL"/>
    <property type="match status" value="1"/>
</dbReference>
<evidence type="ECO:0000313" key="3">
    <source>
        <dbReference type="Proteomes" id="UP001055429"/>
    </source>
</evidence>
<proteinExistence type="predicted"/>
<dbReference type="SUPFAM" id="SSF53335">
    <property type="entry name" value="S-adenosyl-L-methionine-dependent methyltransferases"/>
    <property type="match status" value="1"/>
</dbReference>